<dbReference type="EMBL" id="JAULSW010000001">
    <property type="protein sequence ID" value="KAK3392941.1"/>
    <property type="molecule type" value="Genomic_DNA"/>
</dbReference>
<dbReference type="Proteomes" id="UP001285441">
    <property type="component" value="Unassembled WGS sequence"/>
</dbReference>
<feature type="transmembrane region" description="Helical" evidence="1">
    <location>
        <begin position="52"/>
        <end position="72"/>
    </location>
</feature>
<organism evidence="2 3">
    <name type="scientific">Podospora didyma</name>
    <dbReference type="NCBI Taxonomy" id="330526"/>
    <lineage>
        <taxon>Eukaryota</taxon>
        <taxon>Fungi</taxon>
        <taxon>Dikarya</taxon>
        <taxon>Ascomycota</taxon>
        <taxon>Pezizomycotina</taxon>
        <taxon>Sordariomycetes</taxon>
        <taxon>Sordariomycetidae</taxon>
        <taxon>Sordariales</taxon>
        <taxon>Podosporaceae</taxon>
        <taxon>Podospora</taxon>
    </lineage>
</organism>
<dbReference type="AlphaFoldDB" id="A0AAE0P442"/>
<keyword evidence="1" id="KW-1133">Transmembrane helix</keyword>
<accession>A0AAE0P442</accession>
<keyword evidence="1" id="KW-0472">Membrane</keyword>
<reference evidence="2" key="2">
    <citation type="submission" date="2023-06" db="EMBL/GenBank/DDBJ databases">
        <authorList>
            <consortium name="Lawrence Berkeley National Laboratory"/>
            <person name="Haridas S."/>
            <person name="Hensen N."/>
            <person name="Bonometti L."/>
            <person name="Westerberg I."/>
            <person name="Brannstrom I.O."/>
            <person name="Guillou S."/>
            <person name="Cros-Aarteil S."/>
            <person name="Calhoun S."/>
            <person name="Kuo A."/>
            <person name="Mondo S."/>
            <person name="Pangilinan J."/>
            <person name="Riley R."/>
            <person name="LaButti K."/>
            <person name="Andreopoulos B."/>
            <person name="Lipzen A."/>
            <person name="Chen C."/>
            <person name="Yanf M."/>
            <person name="Daum C."/>
            <person name="Ng V."/>
            <person name="Clum A."/>
            <person name="Steindorff A."/>
            <person name="Ohm R."/>
            <person name="Martin F."/>
            <person name="Silar P."/>
            <person name="Natvig D."/>
            <person name="Lalanne C."/>
            <person name="Gautier V."/>
            <person name="Ament-velasquez S.L."/>
            <person name="Kruys A."/>
            <person name="Hutchinson M.I."/>
            <person name="Powell A.J."/>
            <person name="Barry K."/>
            <person name="Miller A.N."/>
            <person name="Grigoriev I.V."/>
            <person name="Debuchy R."/>
            <person name="Gladieux P."/>
            <person name="Thoren M.H."/>
            <person name="Johannesson H."/>
        </authorList>
    </citation>
    <scope>NUCLEOTIDE SEQUENCE</scope>
    <source>
        <strain evidence="2">CBS 232.78</strain>
    </source>
</reference>
<feature type="transmembrane region" description="Helical" evidence="1">
    <location>
        <begin position="27"/>
        <end position="46"/>
    </location>
</feature>
<name>A0AAE0P442_9PEZI</name>
<evidence type="ECO:0000313" key="3">
    <source>
        <dbReference type="Proteomes" id="UP001285441"/>
    </source>
</evidence>
<proteinExistence type="predicted"/>
<sequence>MIWRGIWEAWRDCAFYVSSDWSNSDMLLLYLEGFVLMAICMSGRLLEDNTRSLVFCFYAGFCTAQRLVFFVFPNRYQIQFASQQAQHSTGGGILESGVMGGRGFSPRNTRNRRNWKAGIKFRCYQSGKVKIVHHGSRRIPPCHLPPFVIVFSLLLLTSYLRFFFQYACLLVTPVWVRPHGCIGSGWNIMDMVWSPNHYYSGTHGLGSFEEEKKKKREPSQDREKYWVVGRCRCWKPISIASLAASLAVATIQPTMFDGWMDRKVLDISHEWPIRRRIYQITSRTRYVIFYWVASSVVAPRGSSRHAQFIIHVIMSCSSTMNFDLVGQTDGVSRTGCCCKVIRCQLDCLLGCCFPYWVGIGC</sequence>
<evidence type="ECO:0000313" key="2">
    <source>
        <dbReference type="EMBL" id="KAK3392941.1"/>
    </source>
</evidence>
<comment type="caution">
    <text evidence="2">The sequence shown here is derived from an EMBL/GenBank/DDBJ whole genome shotgun (WGS) entry which is preliminary data.</text>
</comment>
<keyword evidence="1" id="KW-0812">Transmembrane</keyword>
<gene>
    <name evidence="2" type="ORF">B0H63DRAFT_4136</name>
</gene>
<evidence type="ECO:0000256" key="1">
    <source>
        <dbReference type="SAM" id="Phobius"/>
    </source>
</evidence>
<reference evidence="2" key="1">
    <citation type="journal article" date="2023" name="Mol. Phylogenet. Evol.">
        <title>Genome-scale phylogeny and comparative genomics of the fungal order Sordariales.</title>
        <authorList>
            <person name="Hensen N."/>
            <person name="Bonometti L."/>
            <person name="Westerberg I."/>
            <person name="Brannstrom I.O."/>
            <person name="Guillou S."/>
            <person name="Cros-Aarteil S."/>
            <person name="Calhoun S."/>
            <person name="Haridas S."/>
            <person name="Kuo A."/>
            <person name="Mondo S."/>
            <person name="Pangilinan J."/>
            <person name="Riley R."/>
            <person name="LaButti K."/>
            <person name="Andreopoulos B."/>
            <person name="Lipzen A."/>
            <person name="Chen C."/>
            <person name="Yan M."/>
            <person name="Daum C."/>
            <person name="Ng V."/>
            <person name="Clum A."/>
            <person name="Steindorff A."/>
            <person name="Ohm R.A."/>
            <person name="Martin F."/>
            <person name="Silar P."/>
            <person name="Natvig D.O."/>
            <person name="Lalanne C."/>
            <person name="Gautier V."/>
            <person name="Ament-Velasquez S.L."/>
            <person name="Kruys A."/>
            <person name="Hutchinson M.I."/>
            <person name="Powell A.J."/>
            <person name="Barry K."/>
            <person name="Miller A.N."/>
            <person name="Grigoriev I.V."/>
            <person name="Debuchy R."/>
            <person name="Gladieux P."/>
            <person name="Hiltunen Thoren M."/>
            <person name="Johannesson H."/>
        </authorList>
    </citation>
    <scope>NUCLEOTIDE SEQUENCE</scope>
    <source>
        <strain evidence="2">CBS 232.78</strain>
    </source>
</reference>
<protein>
    <submittedName>
        <fullName evidence="2">Uncharacterized protein</fullName>
    </submittedName>
</protein>
<keyword evidence="3" id="KW-1185">Reference proteome</keyword>